<dbReference type="OrthoDB" id="442691at2"/>
<reference evidence="3 4" key="1">
    <citation type="journal article" date="2008" name="Proc. Natl. Acad. Sci. U.S.A.">
        <title>Niche adaptation and genome expansion in the chlorophyll d-producing cyanobacterium Acaryochloris marina.</title>
        <authorList>
            <person name="Swingley W.D."/>
            <person name="Chen M."/>
            <person name="Cheung P.C."/>
            <person name="Conrad A.L."/>
            <person name="Dejesa L.C."/>
            <person name="Hao J."/>
            <person name="Honchak B.M."/>
            <person name="Karbach L.E."/>
            <person name="Kurdoglu A."/>
            <person name="Lahiri S."/>
            <person name="Mastrian S.D."/>
            <person name="Miyashita H."/>
            <person name="Page L."/>
            <person name="Ramakrishna P."/>
            <person name="Satoh S."/>
            <person name="Sattley W.M."/>
            <person name="Shimada Y."/>
            <person name="Taylor H.L."/>
            <person name="Tomo T."/>
            <person name="Tsuchiya T."/>
            <person name="Wang Z.T."/>
            <person name="Raymond J."/>
            <person name="Mimuro M."/>
            <person name="Blankenship R.E."/>
            <person name="Touchman J.W."/>
        </authorList>
    </citation>
    <scope>NUCLEOTIDE SEQUENCE [LARGE SCALE GENOMIC DNA]</scope>
    <source>
        <strain evidence="4">MBIC 11017</strain>
    </source>
</reference>
<gene>
    <name evidence="3" type="ordered locus">AM1_2996</name>
</gene>
<keyword evidence="4" id="KW-1185">Reference proteome</keyword>
<organism evidence="3 4">
    <name type="scientific">Acaryochloris marina (strain MBIC 11017)</name>
    <dbReference type="NCBI Taxonomy" id="329726"/>
    <lineage>
        <taxon>Bacteria</taxon>
        <taxon>Bacillati</taxon>
        <taxon>Cyanobacteriota</taxon>
        <taxon>Cyanophyceae</taxon>
        <taxon>Acaryochloridales</taxon>
        <taxon>Acaryochloridaceae</taxon>
        <taxon>Acaryochloris</taxon>
    </lineage>
</organism>
<dbReference type="InterPro" id="IPR000160">
    <property type="entry name" value="GGDEF_dom"/>
</dbReference>
<dbReference type="InterPro" id="IPR001633">
    <property type="entry name" value="EAL_dom"/>
</dbReference>
<dbReference type="NCBIfam" id="TIGR00254">
    <property type="entry name" value="GGDEF"/>
    <property type="match status" value="1"/>
</dbReference>
<dbReference type="PANTHER" id="PTHR33121:SF70">
    <property type="entry name" value="SIGNALING PROTEIN YKOW"/>
    <property type="match status" value="1"/>
</dbReference>
<dbReference type="InterPro" id="IPR050706">
    <property type="entry name" value="Cyclic-di-GMP_PDE-like"/>
</dbReference>
<dbReference type="SMART" id="SM00052">
    <property type="entry name" value="EAL"/>
    <property type="match status" value="1"/>
</dbReference>
<dbReference type="CDD" id="cd01948">
    <property type="entry name" value="EAL"/>
    <property type="match status" value="1"/>
</dbReference>
<dbReference type="InterPro" id="IPR029787">
    <property type="entry name" value="Nucleotide_cyclase"/>
</dbReference>
<dbReference type="InterPro" id="IPR043128">
    <property type="entry name" value="Rev_trsase/Diguanyl_cyclase"/>
</dbReference>
<dbReference type="Proteomes" id="UP000000268">
    <property type="component" value="Chromosome"/>
</dbReference>
<dbReference type="PROSITE" id="PS50883">
    <property type="entry name" value="EAL"/>
    <property type="match status" value="1"/>
</dbReference>
<protein>
    <submittedName>
        <fullName evidence="3">Diguanylate cyclase/phosphodiesterase (GGDEF &amp; EAL domains), putative</fullName>
    </submittedName>
</protein>
<dbReference type="SUPFAM" id="SSF55073">
    <property type="entry name" value="Nucleotide cyclase"/>
    <property type="match status" value="1"/>
</dbReference>
<dbReference type="CDD" id="cd01949">
    <property type="entry name" value="GGDEF"/>
    <property type="match status" value="1"/>
</dbReference>
<evidence type="ECO:0000313" key="3">
    <source>
        <dbReference type="EMBL" id="ABW27992.1"/>
    </source>
</evidence>
<proteinExistence type="predicted"/>
<dbReference type="PROSITE" id="PS50887">
    <property type="entry name" value="GGDEF"/>
    <property type="match status" value="1"/>
</dbReference>
<dbReference type="Pfam" id="PF00990">
    <property type="entry name" value="GGDEF"/>
    <property type="match status" value="1"/>
</dbReference>
<sequence>MTESLPANVLSALDILILERVNEHSLTIVGTAPSWFTKLYPQVQLTLDVAWIERKLPFLANFLVDAMEFWHDNQPGQYKSGMWCETDHRDQEIHLEAAALNLGSQKILLIKASEGEYIELLSFIQKARESTLDFIEERKQTSESILKTTFYDALTGLPNQTYFLIQLAHAFERFKRKKSYHFAILIVNIDRFQSINDSFGRLAGDQLLIAIAWRLKNCLDEFDIFARLSGDEFIILLDEIDATSTAILAANQISAEFQTPFRLSGQELFITASVGIALTLMEYDRAEDLLRDANTAVSYAKGLGRANYVVFDPTMHARAVRLLQLENDLKRALREQELNLFFQPIVCLADQRIIGFEALVRWMHPRLGMVSPLEFIPIAEETGLIFEIDQWMLKEACFRIQQWRRFTEEPLSISVNFSAKQFDQPDLVSQVRQVLLETRISPQQLMIEITESVLFSRDQAAIDTLHQLKNMGVSLCIDDFGTGYASLQYLQQLPVDTLKIDRSFIKRMDVDNLDLVRSIIELAHDLGLSVTAEGVETPVQRRFLLDMGCQEAQGHLFSKPVDGQMAVALLQEKMTNGLKDW</sequence>
<dbReference type="KEGG" id="amr:AM1_2996"/>
<dbReference type="GO" id="GO:0071111">
    <property type="term" value="F:cyclic-guanylate-specific phosphodiesterase activity"/>
    <property type="evidence" value="ECO:0007669"/>
    <property type="project" value="InterPro"/>
</dbReference>
<dbReference type="RefSeq" id="WP_012163425.1">
    <property type="nucleotide sequence ID" value="NC_009925.1"/>
</dbReference>
<accession>B0CCG3</accession>
<dbReference type="Pfam" id="PF00563">
    <property type="entry name" value="EAL"/>
    <property type="match status" value="1"/>
</dbReference>
<feature type="domain" description="GGDEF" evidence="2">
    <location>
        <begin position="180"/>
        <end position="313"/>
    </location>
</feature>
<evidence type="ECO:0000259" key="1">
    <source>
        <dbReference type="PROSITE" id="PS50883"/>
    </source>
</evidence>
<dbReference type="AlphaFoldDB" id="B0CCG3"/>
<dbReference type="InterPro" id="IPR035919">
    <property type="entry name" value="EAL_sf"/>
</dbReference>
<dbReference type="STRING" id="329726.AM1_2996"/>
<dbReference type="HOGENOM" id="CLU_000445_70_50_3"/>
<feature type="domain" description="EAL" evidence="1">
    <location>
        <begin position="322"/>
        <end position="574"/>
    </location>
</feature>
<evidence type="ECO:0000313" key="4">
    <source>
        <dbReference type="Proteomes" id="UP000000268"/>
    </source>
</evidence>
<dbReference type="PANTHER" id="PTHR33121">
    <property type="entry name" value="CYCLIC DI-GMP PHOSPHODIESTERASE PDEF"/>
    <property type="match status" value="1"/>
</dbReference>
<dbReference type="FunFam" id="3.20.20.450:FF:000001">
    <property type="entry name" value="Cyclic di-GMP phosphodiesterase yahA"/>
    <property type="match status" value="1"/>
</dbReference>
<dbReference type="Gene3D" id="3.30.70.270">
    <property type="match status" value="1"/>
</dbReference>
<dbReference type="eggNOG" id="COG5001">
    <property type="taxonomic scope" value="Bacteria"/>
</dbReference>
<dbReference type="SUPFAM" id="SSF141868">
    <property type="entry name" value="EAL domain-like"/>
    <property type="match status" value="1"/>
</dbReference>
<dbReference type="Gene3D" id="3.20.20.450">
    <property type="entry name" value="EAL domain"/>
    <property type="match status" value="1"/>
</dbReference>
<evidence type="ECO:0000259" key="2">
    <source>
        <dbReference type="PROSITE" id="PS50887"/>
    </source>
</evidence>
<dbReference type="EMBL" id="CP000828">
    <property type="protein sequence ID" value="ABW27992.1"/>
    <property type="molecule type" value="Genomic_DNA"/>
</dbReference>
<name>B0CCG3_ACAM1</name>
<dbReference type="SMART" id="SM00267">
    <property type="entry name" value="GGDEF"/>
    <property type="match status" value="1"/>
</dbReference>